<proteinExistence type="predicted"/>
<keyword evidence="2" id="KW-1185">Reference proteome</keyword>
<accession>A0A4P7QGX6</accession>
<evidence type="ECO:0000313" key="1">
    <source>
        <dbReference type="EMBL" id="QCB29041.1"/>
    </source>
</evidence>
<protein>
    <submittedName>
        <fullName evidence="1">Uncharacterized protein</fullName>
    </submittedName>
</protein>
<dbReference type="OrthoDB" id="10010429at2"/>
<reference evidence="1 2" key="1">
    <citation type="submission" date="2019-04" db="EMBL/GenBank/DDBJ databases">
        <title>Corynebacterium endometrii sp. nov., isolated from the uterus of a cow with endometritis.</title>
        <authorList>
            <person name="Ballas P."/>
            <person name="Ruckert C."/>
            <person name="Wagener K."/>
            <person name="Drillich M."/>
            <person name="Kaempfer P."/>
            <person name="Busse H.-J."/>
            <person name="Ehling-Schulz M."/>
        </authorList>
    </citation>
    <scope>NUCLEOTIDE SEQUENCE [LARGE SCALE GENOMIC DNA]</scope>
    <source>
        <strain evidence="1 2">LMM-1653</strain>
    </source>
</reference>
<sequence>MNTPSEQTAADQERNRAAIDAYAAQAKATYEAFSSEFSSEHKPWSIPWLNDFAEYVAAHPDAFPEEQLAQYLGQGLVENHDGRWGVLDPDGKDMGVFNKEGSGLTPVAEHARDMLEGKGTGDFGDFWLNFTHP</sequence>
<dbReference type="KEGG" id="cee:CENDO_08865"/>
<name>A0A4P7QGX6_9CORY</name>
<dbReference type="AlphaFoldDB" id="A0A4P7QGX6"/>
<organism evidence="1 2">
    <name type="scientific">Corynebacterium endometrii</name>
    <dbReference type="NCBI Taxonomy" id="2488819"/>
    <lineage>
        <taxon>Bacteria</taxon>
        <taxon>Bacillati</taxon>
        <taxon>Actinomycetota</taxon>
        <taxon>Actinomycetes</taxon>
        <taxon>Mycobacteriales</taxon>
        <taxon>Corynebacteriaceae</taxon>
        <taxon>Corynebacterium</taxon>
    </lineage>
</organism>
<dbReference type="EMBL" id="CP039247">
    <property type="protein sequence ID" value="QCB29041.1"/>
    <property type="molecule type" value="Genomic_DNA"/>
</dbReference>
<dbReference type="Proteomes" id="UP000296352">
    <property type="component" value="Chromosome"/>
</dbReference>
<evidence type="ECO:0000313" key="2">
    <source>
        <dbReference type="Proteomes" id="UP000296352"/>
    </source>
</evidence>
<dbReference type="RefSeq" id="WP_136141690.1">
    <property type="nucleotide sequence ID" value="NZ_CP039247.1"/>
</dbReference>
<gene>
    <name evidence="1" type="ORF">CENDO_08865</name>
</gene>